<proteinExistence type="predicted"/>
<organism evidence="2 3">
    <name type="scientific">Methanobrevibacter millerae</name>
    <dbReference type="NCBI Taxonomy" id="230361"/>
    <lineage>
        <taxon>Archaea</taxon>
        <taxon>Methanobacteriati</taxon>
        <taxon>Methanobacteriota</taxon>
        <taxon>Methanomada group</taxon>
        <taxon>Methanobacteria</taxon>
        <taxon>Methanobacteriales</taxon>
        <taxon>Methanobacteriaceae</taxon>
        <taxon>Methanobrevibacter</taxon>
    </lineage>
</organism>
<dbReference type="EMBL" id="SUTF01000003">
    <property type="protein sequence ID" value="MBE6510088.1"/>
    <property type="molecule type" value="Genomic_DNA"/>
</dbReference>
<dbReference type="Proteomes" id="UP000713479">
    <property type="component" value="Unassembled WGS sequence"/>
</dbReference>
<accession>A0A8T3VNT6</accession>
<reference evidence="2" key="1">
    <citation type="submission" date="2019-04" db="EMBL/GenBank/DDBJ databases">
        <title>Evolution of Biomass-Degrading Anaerobic Consortia Revealed by Metagenomics.</title>
        <authorList>
            <person name="Peng X."/>
        </authorList>
    </citation>
    <scope>NUCLEOTIDE SEQUENCE</scope>
    <source>
        <strain evidence="2">SIG13</strain>
    </source>
</reference>
<protein>
    <submittedName>
        <fullName evidence="2">Zinc ribbon domain-containing protein</fullName>
    </submittedName>
</protein>
<name>A0A8T3VNT6_9EURY</name>
<sequence length="209" mass="23292">MSKTCPNCGVNSPDNAKHCIECGENIEDVEINIEKKKPKAENKTDDSGSNLGCIIMIAVVVIIIVAAGFFIFGSGDSQNNEKNITITFNEAYVHDYQSSGKTYYSYYVSGFINNFPDDMNGYMIKTIYYGADGKEITSTTEKLSYFEHYKDSKYAATLSTYSTQNYVDVDHVTVQVIKDNVVLNEFSSQMNKNKLTSMQATPSNLTNNT</sequence>
<keyword evidence="1" id="KW-1133">Transmembrane helix</keyword>
<gene>
    <name evidence="2" type="ORF">E7Z74_02280</name>
</gene>
<feature type="transmembrane region" description="Helical" evidence="1">
    <location>
        <begin position="49"/>
        <end position="72"/>
    </location>
</feature>
<evidence type="ECO:0000313" key="3">
    <source>
        <dbReference type="Proteomes" id="UP000713479"/>
    </source>
</evidence>
<evidence type="ECO:0000313" key="2">
    <source>
        <dbReference type="EMBL" id="MBE6510088.1"/>
    </source>
</evidence>
<evidence type="ECO:0000256" key="1">
    <source>
        <dbReference type="SAM" id="Phobius"/>
    </source>
</evidence>
<dbReference type="AlphaFoldDB" id="A0A8T3VNT6"/>
<keyword evidence="1" id="KW-0812">Transmembrane</keyword>
<keyword evidence="1" id="KW-0472">Membrane</keyword>
<comment type="caution">
    <text evidence="2">The sequence shown here is derived from an EMBL/GenBank/DDBJ whole genome shotgun (WGS) entry which is preliminary data.</text>
</comment>